<protein>
    <submittedName>
        <fullName evidence="3">Ldh family oxidoreductase</fullName>
    </submittedName>
</protein>
<dbReference type="InterPro" id="IPR003767">
    <property type="entry name" value="Malate/L-lactate_DH-like"/>
</dbReference>
<evidence type="ECO:0000313" key="4">
    <source>
        <dbReference type="Proteomes" id="UP001165580"/>
    </source>
</evidence>
<evidence type="ECO:0000313" key="3">
    <source>
        <dbReference type="EMBL" id="MCS5714165.1"/>
    </source>
</evidence>
<sequence length="348" mass="35946">MSATLDVAPVTIAAWRAREACVAALERAGTPAEKAEIQARNLVEADLRGHASHGIVRLPVLLERVGNGRIDVHAQPVVHRHGVAAATIDANADFGPCAAWLALSVAAESARSHGVGVVAIRRANHLGLLATYVERMALDGMIGIVTSTTEAMVHAPNSIEPLLGTNPLAIGIPVDGADGPVVLDMATSTVSMGEVLRLAATGSPVPAGWGIDEDGHPATEAARLSTLSTFGGSKGYGLSLCLGVVTALLAGTPHGEEVRGTLDTTSPSTKADLVICISPGVFGVETAPVAAYLERIRNSHSDGAGFPFIPGDRSRRLRAERLENGIPVDRDVLRSVFAAAGDPFDTSP</sequence>
<dbReference type="Gene3D" id="3.30.1370.60">
    <property type="entry name" value="Hypothetical oxidoreductase yiak, domain 2"/>
    <property type="match status" value="1"/>
</dbReference>
<accession>A0ABT2GFU8</accession>
<dbReference type="PANTHER" id="PTHR11091">
    <property type="entry name" value="OXIDOREDUCTASE-RELATED"/>
    <property type="match status" value="1"/>
</dbReference>
<keyword evidence="2" id="KW-0560">Oxidoreductase</keyword>
<name>A0ABT2GFU8_9MICO</name>
<dbReference type="SUPFAM" id="SSF89733">
    <property type="entry name" value="L-sulfolactate dehydrogenase-like"/>
    <property type="match status" value="1"/>
</dbReference>
<gene>
    <name evidence="3" type="ORF">NVV95_06320</name>
</gene>
<evidence type="ECO:0000256" key="2">
    <source>
        <dbReference type="ARBA" id="ARBA00023002"/>
    </source>
</evidence>
<proteinExistence type="inferred from homology"/>
<comment type="similarity">
    <text evidence="1">Belongs to the LDH2/MDH2 oxidoreductase family.</text>
</comment>
<dbReference type="Gene3D" id="1.10.1530.10">
    <property type="match status" value="1"/>
</dbReference>
<dbReference type="EMBL" id="JANTEZ010000002">
    <property type="protein sequence ID" value="MCS5714165.1"/>
    <property type="molecule type" value="Genomic_DNA"/>
</dbReference>
<evidence type="ECO:0000256" key="1">
    <source>
        <dbReference type="ARBA" id="ARBA00006056"/>
    </source>
</evidence>
<reference evidence="3" key="1">
    <citation type="submission" date="2022-08" db="EMBL/GenBank/DDBJ databases">
        <authorList>
            <person name="Deng Y."/>
            <person name="Han X.-F."/>
            <person name="Zhang Y.-Q."/>
        </authorList>
    </citation>
    <scope>NUCLEOTIDE SEQUENCE</scope>
    <source>
        <strain evidence="3">CPCC 205716</strain>
    </source>
</reference>
<dbReference type="InterPro" id="IPR043143">
    <property type="entry name" value="Mal/L-sulf/L-lact_DH-like_NADP"/>
</dbReference>
<keyword evidence="4" id="KW-1185">Reference proteome</keyword>
<organism evidence="3 4">
    <name type="scientific">Herbiconiux gentiana</name>
    <dbReference type="NCBI Taxonomy" id="2970912"/>
    <lineage>
        <taxon>Bacteria</taxon>
        <taxon>Bacillati</taxon>
        <taxon>Actinomycetota</taxon>
        <taxon>Actinomycetes</taxon>
        <taxon>Micrococcales</taxon>
        <taxon>Microbacteriaceae</taxon>
        <taxon>Herbiconiux</taxon>
    </lineage>
</organism>
<comment type="caution">
    <text evidence="3">The sequence shown here is derived from an EMBL/GenBank/DDBJ whole genome shotgun (WGS) entry which is preliminary data.</text>
</comment>
<dbReference type="PANTHER" id="PTHR11091:SF0">
    <property type="entry name" value="MALATE DEHYDROGENASE"/>
    <property type="match status" value="1"/>
</dbReference>
<dbReference type="RefSeq" id="WP_259485693.1">
    <property type="nucleotide sequence ID" value="NZ_JANTEZ010000002.1"/>
</dbReference>
<dbReference type="InterPro" id="IPR036111">
    <property type="entry name" value="Mal/L-sulfo/L-lacto_DH-like_sf"/>
</dbReference>
<dbReference type="InterPro" id="IPR043144">
    <property type="entry name" value="Mal/L-sulf/L-lact_DH-like_ah"/>
</dbReference>
<dbReference type="Proteomes" id="UP001165580">
    <property type="component" value="Unassembled WGS sequence"/>
</dbReference>
<dbReference type="Pfam" id="PF02615">
    <property type="entry name" value="Ldh_2"/>
    <property type="match status" value="1"/>
</dbReference>